<gene>
    <name evidence="1" type="ORF">QVM81_15075</name>
</gene>
<accession>A0ABV4JH52</accession>
<protein>
    <submittedName>
        <fullName evidence="1">Uncharacterized protein</fullName>
    </submittedName>
</protein>
<organism evidence="1 2">
    <name type="scientific">Enterobacter rongchengensis</name>
    <dbReference type="NCBI Taxonomy" id="3030999"/>
    <lineage>
        <taxon>Bacteria</taxon>
        <taxon>Pseudomonadati</taxon>
        <taxon>Pseudomonadota</taxon>
        <taxon>Gammaproteobacteria</taxon>
        <taxon>Enterobacterales</taxon>
        <taxon>Enterobacteriaceae</taxon>
        <taxon>Enterobacter</taxon>
    </lineage>
</organism>
<evidence type="ECO:0000313" key="1">
    <source>
        <dbReference type="EMBL" id="MEZ4052901.1"/>
    </source>
</evidence>
<comment type="caution">
    <text evidence="1">The sequence shown here is derived from an EMBL/GenBank/DDBJ whole genome shotgun (WGS) entry which is preliminary data.</text>
</comment>
<evidence type="ECO:0000313" key="2">
    <source>
        <dbReference type="Proteomes" id="UP001567731"/>
    </source>
</evidence>
<dbReference type="EMBL" id="JAUEHC010000023">
    <property type="protein sequence ID" value="MEZ4052901.1"/>
    <property type="molecule type" value="Genomic_DNA"/>
</dbReference>
<dbReference type="Proteomes" id="UP001567731">
    <property type="component" value="Unassembled WGS sequence"/>
</dbReference>
<proteinExistence type="predicted"/>
<name>A0ABV4JH52_9ENTR</name>
<keyword evidence="2" id="KW-1185">Reference proteome</keyword>
<reference evidence="1 2" key="1">
    <citation type="submission" date="2023-06" db="EMBL/GenBank/DDBJ databases">
        <title>Genome characterization of Enterobacterales and Pseudomonas spp isolates with different phenotypes to cefepime-taniborbactam.</title>
        <authorList>
            <person name="Hernandez-Garcia M."/>
            <person name="Garcia-Castillo M."/>
            <person name="Ruiz-Garbajosa P."/>
            <person name="Canton R."/>
        </authorList>
    </citation>
    <scope>NUCLEOTIDE SEQUENCE [LARGE SCALE GENOMIC DNA]</scope>
    <source>
        <strain evidence="1 2">A003</strain>
    </source>
</reference>
<sequence>MAITADQYLEVVNALIEKGMPEEEAHATVAAELTKQSAPAADTPPPMRDQYGRLNTKAHAEFFSHTNKQELAKKYFDPLDGIESIDTLTKKEQMDIITGRSKESHKPNPLRNVQDGIDFFKSLREGK</sequence>
<dbReference type="RefSeq" id="WP_047723541.1">
    <property type="nucleotide sequence ID" value="NZ_JAUEHC010000023.1"/>
</dbReference>